<feature type="binding site" evidence="7">
    <location>
        <position position="68"/>
    </location>
    <ligand>
        <name>[2Fe-2S] cluster</name>
        <dbReference type="ChEBI" id="CHEBI:190135"/>
    </ligand>
</feature>
<evidence type="ECO:0000256" key="2">
    <source>
        <dbReference type="ARBA" id="ARBA00022714"/>
    </source>
</evidence>
<dbReference type="SUPFAM" id="SSF52833">
    <property type="entry name" value="Thioredoxin-like"/>
    <property type="match status" value="1"/>
</dbReference>
<dbReference type="EMBL" id="BLRU01000205">
    <property type="protein sequence ID" value="GFP19993.1"/>
    <property type="molecule type" value="Genomic_DNA"/>
</dbReference>
<evidence type="ECO:0000256" key="5">
    <source>
        <dbReference type="ARBA" id="ARBA00023014"/>
    </source>
</evidence>
<dbReference type="InterPro" id="IPR042128">
    <property type="entry name" value="NuoE_dom"/>
</dbReference>
<sequence length="151" mass="16495">MSSTRQGKRGQLIPILQQIQGRFGYLPKEEMVKVAELCGVTESTVFGVASFYALFRFTPIGKTRVMVCRGTACHVRGARQIMEATEKELGIKEGQTTPDLEYTLESVACIGCCALGPCIMTIETTEGQVTSTVHGRLNSGKVTEIFARGRE</sequence>
<evidence type="ECO:0000313" key="10">
    <source>
        <dbReference type="Proteomes" id="UP000569018"/>
    </source>
</evidence>
<feature type="binding site" evidence="7">
    <location>
        <position position="113"/>
    </location>
    <ligand>
        <name>[2Fe-2S] cluster</name>
        <dbReference type="ChEBI" id="CHEBI:190135"/>
    </ligand>
</feature>
<evidence type="ECO:0000256" key="7">
    <source>
        <dbReference type="PIRSR" id="PIRSR000216-1"/>
    </source>
</evidence>
<dbReference type="InterPro" id="IPR002023">
    <property type="entry name" value="NuoE-like"/>
</dbReference>
<evidence type="ECO:0000313" key="11">
    <source>
        <dbReference type="Proteomes" id="UP000574717"/>
    </source>
</evidence>
<dbReference type="Gene3D" id="1.10.10.1590">
    <property type="entry name" value="NADH-quinone oxidoreductase subunit E"/>
    <property type="match status" value="1"/>
</dbReference>
<dbReference type="InterPro" id="IPR028431">
    <property type="entry name" value="NADP_DH_HndA-like"/>
</dbReference>
<keyword evidence="4 7" id="KW-0408">Iron</keyword>
<feature type="binding site" evidence="7">
    <location>
        <position position="109"/>
    </location>
    <ligand>
        <name>[2Fe-2S] cluster</name>
        <dbReference type="ChEBI" id="CHEBI:190135"/>
    </ligand>
</feature>
<dbReference type="Pfam" id="PF01257">
    <property type="entry name" value="2Fe-2S_thioredx"/>
    <property type="match status" value="1"/>
</dbReference>
<dbReference type="GO" id="GO:0046872">
    <property type="term" value="F:metal ion binding"/>
    <property type="evidence" value="ECO:0007669"/>
    <property type="project" value="UniProtKB-KW"/>
</dbReference>
<dbReference type="AlphaFoldDB" id="A0A6V8NIF5"/>
<dbReference type="PIRSF" id="PIRSF000216">
    <property type="entry name" value="NADH_DH_24kDa"/>
    <property type="match status" value="1"/>
</dbReference>
<dbReference type="EMBL" id="BLSD01000187">
    <property type="protein sequence ID" value="GFP40276.1"/>
    <property type="molecule type" value="Genomic_DNA"/>
</dbReference>
<gene>
    <name evidence="8" type="ORF">HKBW3S03_01497</name>
    <name evidence="9" type="ORF">HKBW3S47_01972</name>
</gene>
<keyword evidence="3 7" id="KW-0479">Metal-binding</keyword>
<proteinExistence type="inferred from homology"/>
<dbReference type="Gene3D" id="3.40.30.10">
    <property type="entry name" value="Glutaredoxin"/>
    <property type="match status" value="1"/>
</dbReference>
<dbReference type="InterPro" id="IPR036249">
    <property type="entry name" value="Thioredoxin-like_sf"/>
</dbReference>
<comment type="similarity">
    <text evidence="1">Belongs to the complex I 24 kDa subunit family.</text>
</comment>
<dbReference type="RefSeq" id="WP_176236201.1">
    <property type="nucleotide sequence ID" value="NZ_BLRU01000205.1"/>
</dbReference>
<protein>
    <submittedName>
        <fullName evidence="8">NADH-quinone oxidoreductase subunit E</fullName>
    </submittedName>
</protein>
<evidence type="ECO:0000256" key="3">
    <source>
        <dbReference type="ARBA" id="ARBA00022723"/>
    </source>
</evidence>
<dbReference type="Proteomes" id="UP000574717">
    <property type="component" value="Unassembled WGS sequence"/>
</dbReference>
<evidence type="ECO:0000256" key="4">
    <source>
        <dbReference type="ARBA" id="ARBA00023004"/>
    </source>
</evidence>
<evidence type="ECO:0000313" key="9">
    <source>
        <dbReference type="EMBL" id="GFP40276.1"/>
    </source>
</evidence>
<dbReference type="Proteomes" id="UP000569018">
    <property type="component" value="Unassembled WGS sequence"/>
</dbReference>
<dbReference type="CDD" id="cd03064">
    <property type="entry name" value="TRX_Fd_NuoE"/>
    <property type="match status" value="1"/>
</dbReference>
<comment type="caution">
    <text evidence="8">The sequence shown here is derived from an EMBL/GenBank/DDBJ whole genome shotgun (WGS) entry which is preliminary data.</text>
</comment>
<accession>A0A6V8NIF5</accession>
<comment type="cofactor">
    <cofactor evidence="7">
        <name>[2Fe-2S] cluster</name>
        <dbReference type="ChEBI" id="CHEBI:190135"/>
    </cofactor>
    <text evidence="7">Binds 1 [2Fe-2S] cluster.</text>
</comment>
<feature type="binding site" evidence="7">
    <location>
        <position position="73"/>
    </location>
    <ligand>
        <name>[2Fe-2S] cluster</name>
        <dbReference type="ChEBI" id="CHEBI:190135"/>
    </ligand>
</feature>
<dbReference type="GO" id="GO:0016491">
    <property type="term" value="F:oxidoreductase activity"/>
    <property type="evidence" value="ECO:0007669"/>
    <property type="project" value="InterPro"/>
</dbReference>
<evidence type="ECO:0000313" key="8">
    <source>
        <dbReference type="EMBL" id="GFP19993.1"/>
    </source>
</evidence>
<dbReference type="InterPro" id="IPR041921">
    <property type="entry name" value="NuoE_N"/>
</dbReference>
<dbReference type="PANTHER" id="PTHR43342:SF1">
    <property type="entry name" value="BIFURCATING [FEFE] HYDROGENASE GAMMA SUBUNIT"/>
    <property type="match status" value="1"/>
</dbReference>
<keyword evidence="5 7" id="KW-0411">Iron-sulfur</keyword>
<name>A0A6V8NIF5_9ACTN</name>
<reference evidence="10 11" key="1">
    <citation type="journal article" date="2020" name="Front. Microbiol.">
        <title>Single-cell genomics of novel Actinobacteria with the Wood-Ljungdahl pathway discovered in a serpentinizing system.</title>
        <authorList>
            <person name="Merino N."/>
            <person name="Kawai M."/>
            <person name="Boyd E.S."/>
            <person name="Colman D.R."/>
            <person name="McGlynn S.E."/>
            <person name="Nealson K.H."/>
            <person name="Kurokawa K."/>
            <person name="Hongoh Y."/>
        </authorList>
    </citation>
    <scope>NUCLEOTIDE SEQUENCE [LARGE SCALE GENOMIC DNA]</scope>
    <source>
        <strain evidence="8 11">S03</strain>
        <strain evidence="9 10">S47</strain>
    </source>
</reference>
<dbReference type="PANTHER" id="PTHR43342">
    <property type="entry name" value="NADH-QUINONE OXIDOREDUCTASE, E SUBUNIT"/>
    <property type="match status" value="1"/>
</dbReference>
<organism evidence="8 11">
    <name type="scientific">Candidatus Hakubella thermalkaliphila</name>
    <dbReference type="NCBI Taxonomy" id="2754717"/>
    <lineage>
        <taxon>Bacteria</taxon>
        <taxon>Bacillati</taxon>
        <taxon>Actinomycetota</taxon>
        <taxon>Actinomycetota incertae sedis</taxon>
        <taxon>Candidatus Hakubellales</taxon>
        <taxon>Candidatus Hakubellaceae</taxon>
        <taxon>Candidatus Hakubella</taxon>
    </lineage>
</organism>
<evidence type="ECO:0000256" key="6">
    <source>
        <dbReference type="ARBA" id="ARBA00034078"/>
    </source>
</evidence>
<dbReference type="GO" id="GO:0051537">
    <property type="term" value="F:2 iron, 2 sulfur cluster binding"/>
    <property type="evidence" value="ECO:0007669"/>
    <property type="project" value="UniProtKB-KW"/>
</dbReference>
<comment type="cofactor">
    <cofactor evidence="6">
        <name>[2Fe-2S] cluster</name>
        <dbReference type="ChEBI" id="CHEBI:190135"/>
    </cofactor>
</comment>
<evidence type="ECO:0000256" key="1">
    <source>
        <dbReference type="ARBA" id="ARBA00010643"/>
    </source>
</evidence>
<keyword evidence="2 7" id="KW-0001">2Fe-2S</keyword>